<evidence type="ECO:0000256" key="2">
    <source>
        <dbReference type="SAM" id="Phobius"/>
    </source>
</evidence>
<keyword evidence="4" id="KW-1185">Reference proteome</keyword>
<evidence type="ECO:0008006" key="5">
    <source>
        <dbReference type="Google" id="ProtNLM"/>
    </source>
</evidence>
<dbReference type="InterPro" id="IPR014807">
    <property type="entry name" value="Coa1"/>
</dbReference>
<organism evidence="3 4">
    <name type="scientific">Lysobacter capsici AZ78</name>
    <dbReference type="NCBI Taxonomy" id="1444315"/>
    <lineage>
        <taxon>Bacteria</taxon>
        <taxon>Pseudomonadati</taxon>
        <taxon>Pseudomonadota</taxon>
        <taxon>Gammaproteobacteria</taxon>
        <taxon>Lysobacterales</taxon>
        <taxon>Lysobacteraceae</taxon>
        <taxon>Lysobacter</taxon>
    </lineage>
</organism>
<feature type="transmembrane region" description="Helical" evidence="2">
    <location>
        <begin position="16"/>
        <end position="41"/>
    </location>
</feature>
<accession>A0A108UA67</accession>
<keyword evidence="2" id="KW-0812">Transmembrane</keyword>
<evidence type="ECO:0000256" key="1">
    <source>
        <dbReference type="SAM" id="MobiDB-lite"/>
    </source>
</evidence>
<feature type="region of interest" description="Disordered" evidence="1">
    <location>
        <begin position="140"/>
        <end position="193"/>
    </location>
</feature>
<keyword evidence="2" id="KW-0472">Membrane</keyword>
<dbReference type="RefSeq" id="WP_051546917.1">
    <property type="nucleotide sequence ID" value="NZ_JAJA02000001.1"/>
</dbReference>
<sequence>MNDRPNPGWWSRNWKWFVPTGCLTVILLAGLLLFGLIGLGIKGVSSLMGSSEPVRHAISLAQANPAAVAALGTPLEPGMMINGTLQTDNSSGHADLSMPLKGPKGSGRVYIKGEREADRWTYSLIELAIDASGDRIDLLGGADAAGESDQDTNDRLEVPPDIDQPPVEHSEPADAPEHEQPSESAPERSAHAG</sequence>
<keyword evidence="2" id="KW-1133">Transmembrane helix</keyword>
<dbReference type="Pfam" id="PF08695">
    <property type="entry name" value="Coa1"/>
    <property type="match status" value="1"/>
</dbReference>
<name>A0A108UA67_9GAMM</name>
<dbReference type="OrthoDB" id="6050292at2"/>
<proteinExistence type="predicted"/>
<dbReference type="EMBL" id="JAJA02000001">
    <property type="protein sequence ID" value="KWS05380.1"/>
    <property type="molecule type" value="Genomic_DNA"/>
</dbReference>
<gene>
    <name evidence="3" type="ORF">AZ78_2931</name>
</gene>
<evidence type="ECO:0000313" key="3">
    <source>
        <dbReference type="EMBL" id="KWS05380.1"/>
    </source>
</evidence>
<feature type="compositionally biased region" description="Basic and acidic residues" evidence="1">
    <location>
        <begin position="166"/>
        <end position="193"/>
    </location>
</feature>
<comment type="caution">
    <text evidence="3">The sequence shown here is derived from an EMBL/GenBank/DDBJ whole genome shotgun (WGS) entry which is preliminary data.</text>
</comment>
<dbReference type="AlphaFoldDB" id="A0A108UA67"/>
<evidence type="ECO:0000313" key="4">
    <source>
        <dbReference type="Proteomes" id="UP000023435"/>
    </source>
</evidence>
<reference evidence="3 4" key="1">
    <citation type="journal article" date="2014" name="Genome Announc.">
        <title>Draft Genome Sequence of Lysobacter capsici AZ78, a Bacterium Antagonistic to Plant-Pathogenic Oomycetes.</title>
        <authorList>
            <person name="Puopolo G."/>
            <person name="Sonego P."/>
            <person name="Engelen K."/>
            <person name="Pertot I."/>
        </authorList>
    </citation>
    <scope>NUCLEOTIDE SEQUENCE [LARGE SCALE GENOMIC DNA]</scope>
    <source>
        <strain evidence="3 4">AZ78</strain>
    </source>
</reference>
<protein>
    <recommendedName>
        <fullName evidence="5">Cytochrome oxidase complex assembly protein 1</fullName>
    </recommendedName>
</protein>
<dbReference type="Proteomes" id="UP000023435">
    <property type="component" value="Unassembled WGS sequence"/>
</dbReference>